<dbReference type="PIRSF" id="PIRSF000538">
    <property type="entry name" value="GlpK"/>
    <property type="match status" value="1"/>
</dbReference>
<feature type="binding site" evidence="11">
    <location>
        <position position="313"/>
    </location>
    <ligand>
        <name>ATP</name>
        <dbReference type="ChEBI" id="CHEBI:30616"/>
    </ligand>
</feature>
<feature type="binding site" evidence="11">
    <location>
        <position position="13"/>
    </location>
    <ligand>
        <name>ATP</name>
        <dbReference type="ChEBI" id="CHEBI:30616"/>
    </ligand>
</feature>
<evidence type="ECO:0000256" key="10">
    <source>
        <dbReference type="ARBA" id="ARBA00063665"/>
    </source>
</evidence>
<dbReference type="HAMAP" id="MF_00186">
    <property type="entry name" value="Glycerol_kin"/>
    <property type="match status" value="1"/>
</dbReference>
<dbReference type="CDD" id="cd07786">
    <property type="entry name" value="FGGY_EcGK_like"/>
    <property type="match status" value="1"/>
</dbReference>
<dbReference type="GO" id="GO:0019563">
    <property type="term" value="P:glycerol catabolic process"/>
    <property type="evidence" value="ECO:0007669"/>
    <property type="project" value="UniProtKB-UniRule"/>
</dbReference>
<feature type="binding site" evidence="11">
    <location>
        <position position="16"/>
    </location>
    <ligand>
        <name>ADP</name>
        <dbReference type="ChEBI" id="CHEBI:456216"/>
    </ligand>
</feature>
<keyword evidence="3 11" id="KW-0808">Transferase</keyword>
<comment type="subunit">
    <text evidence="10 11">Homotetramer and homodimer (in equilibrium).</text>
</comment>
<dbReference type="GO" id="GO:0004370">
    <property type="term" value="F:glycerol kinase activity"/>
    <property type="evidence" value="ECO:0007669"/>
    <property type="project" value="UniProtKB-UniRule"/>
</dbReference>
<feature type="binding site" evidence="11">
    <location>
        <position position="266"/>
    </location>
    <ligand>
        <name>ADP</name>
        <dbReference type="ChEBI" id="CHEBI:456216"/>
    </ligand>
</feature>
<comment type="pathway">
    <text evidence="1 11">Polyol metabolism; glycerol degradation via glycerol kinase pathway; sn-glycerol 3-phosphate from glycerol: step 1/1.</text>
</comment>
<dbReference type="Pfam" id="PF00370">
    <property type="entry name" value="FGGY_N"/>
    <property type="match status" value="1"/>
</dbReference>
<keyword evidence="7 11" id="KW-0067">ATP-binding</keyword>
<keyword evidence="5 11" id="KW-0418">Kinase</keyword>
<feature type="binding site" evidence="11">
    <location>
        <position position="309"/>
    </location>
    <ligand>
        <name>ATP</name>
        <dbReference type="ChEBI" id="CHEBI:30616"/>
    </ligand>
</feature>
<dbReference type="PANTHER" id="PTHR10196:SF69">
    <property type="entry name" value="GLYCEROL KINASE"/>
    <property type="match status" value="1"/>
</dbReference>
<dbReference type="EC" id="2.7.1.30" evidence="11"/>
<feature type="binding site" evidence="11">
    <location>
        <position position="414"/>
    </location>
    <ligand>
        <name>ADP</name>
        <dbReference type="ChEBI" id="CHEBI:456216"/>
    </ligand>
</feature>
<evidence type="ECO:0000256" key="6">
    <source>
        <dbReference type="ARBA" id="ARBA00022798"/>
    </source>
</evidence>
<gene>
    <name evidence="11" type="primary">glpK</name>
    <name evidence="15" type="ORF">SAMN02745118_02073</name>
</gene>
<feature type="domain" description="Carbohydrate kinase FGGY N-terminal" evidence="13">
    <location>
        <begin position="4"/>
        <end position="251"/>
    </location>
</feature>
<dbReference type="PROSITE" id="PS00445">
    <property type="entry name" value="FGGY_KINASES_2"/>
    <property type="match status" value="1"/>
</dbReference>
<protein>
    <recommendedName>
        <fullName evidence="11">Glycerol kinase</fullName>
        <ecNumber evidence="11">2.7.1.30</ecNumber>
    </recommendedName>
    <alternativeName>
        <fullName evidence="11">ATP:glycerol 3-phosphotransferase</fullName>
    </alternativeName>
    <alternativeName>
        <fullName evidence="11">Glycerokinase</fullName>
        <shortName evidence="11">GK</shortName>
    </alternativeName>
</protein>
<proteinExistence type="inferred from homology"/>
<dbReference type="InterPro" id="IPR018483">
    <property type="entry name" value="Carb_kinase_FGGY_CS"/>
</dbReference>
<feature type="binding site" evidence="11">
    <location>
        <position position="83"/>
    </location>
    <ligand>
        <name>glycerol</name>
        <dbReference type="ChEBI" id="CHEBI:17754"/>
    </ligand>
</feature>
<dbReference type="GO" id="GO:0005524">
    <property type="term" value="F:ATP binding"/>
    <property type="evidence" value="ECO:0007669"/>
    <property type="project" value="UniProtKB-UniRule"/>
</dbReference>
<comment type="catalytic activity">
    <reaction evidence="8 11">
        <text>glycerol + ATP = sn-glycerol 3-phosphate + ADP + H(+)</text>
        <dbReference type="Rhea" id="RHEA:21644"/>
        <dbReference type="ChEBI" id="CHEBI:15378"/>
        <dbReference type="ChEBI" id="CHEBI:17754"/>
        <dbReference type="ChEBI" id="CHEBI:30616"/>
        <dbReference type="ChEBI" id="CHEBI:57597"/>
        <dbReference type="ChEBI" id="CHEBI:456216"/>
        <dbReference type="EC" id="2.7.1.30"/>
    </reaction>
</comment>
<sequence length="499" mass="55176">MEEYILSIDQGTTSSRAIIFNEAGEAVNQDQKEFKQIYPKPGWVEHDANEIWGTTIGVVADALAKADIKAEQIAGIGITNQRETTVIWDVETGKPIHNAIVWQDRRTASICDELKEQGLEEKIREKTGLVVDAYFSGTKIKWILDNVAGAKEKAKKGQLRFGTIDSWLIWKLTGGNVHVTDYSNASRTLIYNIHDLEWDQEMLEILDIPGSMLPEVKSSSEIYGHTVDYHFFGKEVPIAGIAGDQQAATFGQGCYEPGMAKNTYGTGCFMLMNTGTEAVTSENGLLTTIAWGLDGEVNYALEGSVFIAGAAVQWLRDELKLIDESPDSEYFATKVDGSDGVYVVPAFTGLGAPYWDMYARGAIVGLTRGTNRNHLIRATLESLAYQTRDVLEAMEADSGLDLKELRVDGGAAANDFLMQFQADILGSEVERPTVTETTALGAAYLAGLAIGYWEDKEEILAKQKVDNTFKPKMDEEKKSKLYNGWKKAVKRAMDWEEPE</sequence>
<evidence type="ECO:0000256" key="12">
    <source>
        <dbReference type="RuleBase" id="RU003733"/>
    </source>
</evidence>
<dbReference type="FunFam" id="3.30.420.40:FF:000008">
    <property type="entry name" value="Glycerol kinase"/>
    <property type="match status" value="1"/>
</dbReference>
<feature type="binding site" evidence="11">
    <location>
        <position position="266"/>
    </location>
    <ligand>
        <name>ATP</name>
        <dbReference type="ChEBI" id="CHEBI:30616"/>
    </ligand>
</feature>
<dbReference type="SUPFAM" id="SSF53067">
    <property type="entry name" value="Actin-like ATPase domain"/>
    <property type="match status" value="2"/>
</dbReference>
<keyword evidence="16" id="KW-1185">Reference proteome</keyword>
<name>A0A1T4P6Q8_9FIRM</name>
<dbReference type="Pfam" id="PF02782">
    <property type="entry name" value="FGGY_C"/>
    <property type="match status" value="1"/>
</dbReference>
<dbReference type="InterPro" id="IPR018485">
    <property type="entry name" value="FGGY_C"/>
</dbReference>
<feature type="binding site" evidence="11">
    <location>
        <position position="12"/>
    </location>
    <ligand>
        <name>sn-glycerol 3-phosphate</name>
        <dbReference type="ChEBI" id="CHEBI:57597"/>
    </ligand>
</feature>
<comment type="activity regulation">
    <text evidence="11">Activated by phosphorylation and inhibited by fructose 1,6-bisphosphate (FBP).</text>
</comment>
<evidence type="ECO:0000256" key="4">
    <source>
        <dbReference type="ARBA" id="ARBA00022741"/>
    </source>
</evidence>
<evidence type="ECO:0000259" key="14">
    <source>
        <dbReference type="Pfam" id="PF02782"/>
    </source>
</evidence>
<evidence type="ECO:0000313" key="15">
    <source>
        <dbReference type="EMBL" id="SJZ87017.1"/>
    </source>
</evidence>
<dbReference type="InterPro" id="IPR005999">
    <property type="entry name" value="Glycerol_kin"/>
</dbReference>
<comment type="similarity">
    <text evidence="2 11 12">Belongs to the FGGY kinase family.</text>
</comment>
<dbReference type="InterPro" id="IPR018484">
    <property type="entry name" value="FGGY_N"/>
</dbReference>
<dbReference type="NCBIfam" id="NF000756">
    <property type="entry name" value="PRK00047.1"/>
    <property type="match status" value="1"/>
</dbReference>
<dbReference type="InterPro" id="IPR000577">
    <property type="entry name" value="Carb_kinase_FGGY"/>
</dbReference>
<reference evidence="16" key="1">
    <citation type="submission" date="2017-02" db="EMBL/GenBank/DDBJ databases">
        <authorList>
            <person name="Varghese N."/>
            <person name="Submissions S."/>
        </authorList>
    </citation>
    <scope>NUCLEOTIDE SEQUENCE [LARGE SCALE GENOMIC DNA]</scope>
    <source>
        <strain evidence="16">ATCC BAA-73</strain>
    </source>
</reference>
<dbReference type="Gene3D" id="3.30.420.40">
    <property type="match status" value="2"/>
</dbReference>
<feature type="binding site" evidence="11">
    <location>
        <position position="245"/>
    </location>
    <ligand>
        <name>glycerol</name>
        <dbReference type="ChEBI" id="CHEBI:17754"/>
    </ligand>
</feature>
<feature type="binding site" evidence="11">
    <location>
        <position position="14"/>
    </location>
    <ligand>
        <name>ATP</name>
        <dbReference type="ChEBI" id="CHEBI:30616"/>
    </ligand>
</feature>
<feature type="domain" description="Carbohydrate kinase FGGY C-terminal" evidence="14">
    <location>
        <begin position="261"/>
        <end position="449"/>
    </location>
</feature>
<evidence type="ECO:0000256" key="8">
    <source>
        <dbReference type="ARBA" id="ARBA00052101"/>
    </source>
</evidence>
<feature type="binding site" evidence="11">
    <location>
        <position position="244"/>
    </location>
    <ligand>
        <name>glycerol</name>
        <dbReference type="ChEBI" id="CHEBI:17754"/>
    </ligand>
</feature>
<feature type="binding site" evidence="11">
    <location>
        <position position="309"/>
    </location>
    <ligand>
        <name>ADP</name>
        <dbReference type="ChEBI" id="CHEBI:456216"/>
    </ligand>
</feature>
<evidence type="ECO:0000256" key="9">
    <source>
        <dbReference type="ARBA" id="ARBA00054633"/>
    </source>
</evidence>
<dbReference type="GO" id="GO:0005829">
    <property type="term" value="C:cytosol"/>
    <property type="evidence" value="ECO:0007669"/>
    <property type="project" value="TreeGrafter"/>
</dbReference>
<organism evidence="15 16">
    <name type="scientific">Selenihalanaerobacter shriftii</name>
    <dbReference type="NCBI Taxonomy" id="142842"/>
    <lineage>
        <taxon>Bacteria</taxon>
        <taxon>Bacillati</taxon>
        <taxon>Bacillota</taxon>
        <taxon>Clostridia</taxon>
        <taxon>Halanaerobiales</taxon>
        <taxon>Halobacteroidaceae</taxon>
        <taxon>Selenihalanaerobacter</taxon>
    </lineage>
</organism>
<feature type="binding site" evidence="11">
    <location>
        <position position="82"/>
    </location>
    <ligand>
        <name>glycerol</name>
        <dbReference type="ChEBI" id="CHEBI:17754"/>
    </ligand>
</feature>
<feature type="binding site" evidence="11">
    <location>
        <position position="410"/>
    </location>
    <ligand>
        <name>ADP</name>
        <dbReference type="ChEBI" id="CHEBI:456216"/>
    </ligand>
</feature>
<dbReference type="OrthoDB" id="9805576at2"/>
<dbReference type="STRING" id="142842.SAMN02745118_02073"/>
<evidence type="ECO:0000256" key="1">
    <source>
        <dbReference type="ARBA" id="ARBA00005190"/>
    </source>
</evidence>
<feature type="binding site" evidence="11">
    <location>
        <position position="12"/>
    </location>
    <ligand>
        <name>ATP</name>
        <dbReference type="ChEBI" id="CHEBI:30616"/>
    </ligand>
</feature>
<dbReference type="UniPathway" id="UPA00618">
    <property type="reaction ID" value="UER00672"/>
</dbReference>
<evidence type="ECO:0000256" key="11">
    <source>
        <dbReference type="HAMAP-Rule" id="MF_00186"/>
    </source>
</evidence>
<dbReference type="PANTHER" id="PTHR10196">
    <property type="entry name" value="SUGAR KINASE"/>
    <property type="match status" value="1"/>
</dbReference>
<evidence type="ECO:0000259" key="13">
    <source>
        <dbReference type="Pfam" id="PF00370"/>
    </source>
</evidence>
<evidence type="ECO:0000256" key="5">
    <source>
        <dbReference type="ARBA" id="ARBA00022777"/>
    </source>
</evidence>
<dbReference type="RefSeq" id="WP_078810503.1">
    <property type="nucleotide sequence ID" value="NZ_FUWM01000017.1"/>
</dbReference>
<dbReference type="Proteomes" id="UP000190625">
    <property type="component" value="Unassembled WGS sequence"/>
</dbReference>
<keyword evidence="4 11" id="KW-0547">Nucleotide-binding</keyword>
<dbReference type="AlphaFoldDB" id="A0A1T4P6Q8"/>
<accession>A0A1T4P6Q8</accession>
<dbReference type="FunFam" id="3.30.420.40:FF:000007">
    <property type="entry name" value="Glycerol kinase"/>
    <property type="match status" value="1"/>
</dbReference>
<feature type="binding site" evidence="11">
    <location>
        <position position="134"/>
    </location>
    <ligand>
        <name>glycerol</name>
        <dbReference type="ChEBI" id="CHEBI:17754"/>
    </ligand>
</feature>
<evidence type="ECO:0000256" key="3">
    <source>
        <dbReference type="ARBA" id="ARBA00022679"/>
    </source>
</evidence>
<feature type="binding site" evidence="11">
    <location>
        <position position="244"/>
    </location>
    <ligand>
        <name>sn-glycerol 3-phosphate</name>
        <dbReference type="ChEBI" id="CHEBI:57597"/>
    </ligand>
</feature>
<evidence type="ECO:0000256" key="7">
    <source>
        <dbReference type="ARBA" id="ARBA00022840"/>
    </source>
</evidence>
<feature type="binding site" evidence="11">
    <location>
        <position position="410"/>
    </location>
    <ligand>
        <name>ATP</name>
        <dbReference type="ChEBI" id="CHEBI:30616"/>
    </ligand>
</feature>
<dbReference type="InterPro" id="IPR043129">
    <property type="entry name" value="ATPase_NBD"/>
</dbReference>
<feature type="binding site" evidence="11">
    <location>
        <position position="12"/>
    </location>
    <ligand>
        <name>ADP</name>
        <dbReference type="ChEBI" id="CHEBI:456216"/>
    </ligand>
</feature>
<comment type="function">
    <text evidence="9 11">Key enzyme in the regulation of glycerol uptake and metabolism. Catalyzes the phosphorylation of glycerol to yield sn-glycerol 3-phosphate.</text>
</comment>
<feature type="binding site" evidence="11">
    <location>
        <position position="82"/>
    </location>
    <ligand>
        <name>sn-glycerol 3-phosphate</name>
        <dbReference type="ChEBI" id="CHEBI:57597"/>
    </ligand>
</feature>
<dbReference type="PROSITE" id="PS00933">
    <property type="entry name" value="FGGY_KINASES_1"/>
    <property type="match status" value="1"/>
</dbReference>
<evidence type="ECO:0000313" key="16">
    <source>
        <dbReference type="Proteomes" id="UP000190625"/>
    </source>
</evidence>
<keyword evidence="6 11" id="KW-0319">Glycerol metabolism</keyword>
<feature type="binding site" evidence="11">
    <location>
        <position position="83"/>
    </location>
    <ligand>
        <name>sn-glycerol 3-phosphate</name>
        <dbReference type="ChEBI" id="CHEBI:57597"/>
    </ligand>
</feature>
<dbReference type="EMBL" id="FUWM01000017">
    <property type="protein sequence ID" value="SJZ87017.1"/>
    <property type="molecule type" value="Genomic_DNA"/>
</dbReference>
<dbReference type="NCBIfam" id="TIGR01311">
    <property type="entry name" value="glycerol_kin"/>
    <property type="match status" value="1"/>
</dbReference>
<evidence type="ECO:0000256" key="2">
    <source>
        <dbReference type="ARBA" id="ARBA00009156"/>
    </source>
</evidence>
<dbReference type="GO" id="GO:0006072">
    <property type="term" value="P:glycerol-3-phosphate metabolic process"/>
    <property type="evidence" value="ECO:0007669"/>
    <property type="project" value="InterPro"/>
</dbReference>
<feature type="binding site" evidence="11">
    <location>
        <position position="134"/>
    </location>
    <ligand>
        <name>sn-glycerol 3-phosphate</name>
        <dbReference type="ChEBI" id="CHEBI:57597"/>
    </ligand>
</feature>